<accession>A0ABV3DNH7</accession>
<dbReference type="RefSeq" id="WP_358359032.1">
    <property type="nucleotide sequence ID" value="NZ_JBEZFP010000085.1"/>
</dbReference>
<dbReference type="InterPro" id="IPR011047">
    <property type="entry name" value="Quinoprotein_ADH-like_sf"/>
</dbReference>
<keyword evidence="9" id="KW-1185">Reference proteome</keyword>
<evidence type="ECO:0000256" key="4">
    <source>
        <dbReference type="ARBA" id="ARBA00022840"/>
    </source>
</evidence>
<protein>
    <submittedName>
        <fullName evidence="8">PQQ-binding-like beta-propeller repeat protein</fullName>
    </submittedName>
</protein>
<evidence type="ECO:0000256" key="5">
    <source>
        <dbReference type="PROSITE-ProRule" id="PRU10141"/>
    </source>
</evidence>
<sequence length="765" mass="79889">MDAVFGRRTAQVGGFRLLHRLGGGGFGEVYYGEHVNSHAPAAVKLMHGELLASHKESEYRSRFAREAEFLRHLQHPAVPRLFVAEPHASRPWLATEYVAGPTLQQLVDEHGPLPAGAVRALAIRVAEVLNLLHSKGRAHRDLNPRNVLVTPAGPHVIDFGLARAVGAQPMTATGEAVGTLLYMPPERPGTEKGTHYDAAGDLFGLGAIALFAATGHPPYKNYGDLRAGDVDFGGIPNDLDIVLHRLLEKRPEERPSAAEAMILLRTSRTPGAPVPVFTEALEPAHRHKLEGHPLRPVPVAGAPHRQTVNPHQVPPTFTGPADASSTSQILALGDAATTAPGTIAPRWYEAPPPADDGTRTEIISGIRPGAFAAEFRSPPPRTPVRRVPEPPRRSGPPHTATPPRAPGPPGAAERVSVPPGGADARTVVHRRPVPARPQTPMRTVETEWERPLDDWVQYVAATADGTVLAATADGMVTAMNGHTGYFQWEYALPGGLRGTPVGDGVLLHAGSADGWLNTLDTTAQRLTDRRPVGGRVVGCAVAPGARVVVASGAGVVWSFPAGHGQAEWGEPVGAPITAGPVVAGRTVYVGDARGRLHALDLHDGGSGWPRSPELGERPIALAVAGNLVVAAGADGGLHAFDTVDGSPHWSAHSTAQTWACVADPVTETVSTGALDGAVRTYDAVTGEQLGELPVTDGIRRSLAQVGDALVVGGTDGSTLAVDPLGGRRIWRHAGAGPVHAPAAAVPGGPVVVGRLDGTVCALPPP</sequence>
<dbReference type="CDD" id="cd14014">
    <property type="entry name" value="STKc_PknB_like"/>
    <property type="match status" value="1"/>
</dbReference>
<comment type="caution">
    <text evidence="8">The sequence shown here is derived from an EMBL/GenBank/DDBJ whole genome shotgun (WGS) entry which is preliminary data.</text>
</comment>
<reference evidence="8 9" key="1">
    <citation type="submission" date="2024-06" db="EMBL/GenBank/DDBJ databases">
        <title>The Natural Products Discovery Center: Release of the First 8490 Sequenced Strains for Exploring Actinobacteria Biosynthetic Diversity.</title>
        <authorList>
            <person name="Kalkreuter E."/>
            <person name="Kautsar S.A."/>
            <person name="Yang D."/>
            <person name="Bader C.D."/>
            <person name="Teijaro C.N."/>
            <person name="Fluegel L."/>
            <person name="Davis C.M."/>
            <person name="Simpson J.R."/>
            <person name="Lauterbach L."/>
            <person name="Steele A.D."/>
            <person name="Gui C."/>
            <person name="Meng S."/>
            <person name="Li G."/>
            <person name="Viehrig K."/>
            <person name="Ye F."/>
            <person name="Su P."/>
            <person name="Kiefer A.F."/>
            <person name="Nichols A."/>
            <person name="Cepeda A.J."/>
            <person name="Yan W."/>
            <person name="Fan B."/>
            <person name="Jiang Y."/>
            <person name="Adhikari A."/>
            <person name="Zheng C.-J."/>
            <person name="Schuster L."/>
            <person name="Cowan T.M."/>
            <person name="Smanski M.J."/>
            <person name="Chevrette M.G."/>
            <person name="De Carvalho L.P.S."/>
            <person name="Shen B."/>
        </authorList>
    </citation>
    <scope>NUCLEOTIDE SEQUENCE [LARGE SCALE GENOMIC DNA]</scope>
    <source>
        <strain evidence="8 9">NPDC048946</strain>
    </source>
</reference>
<evidence type="ECO:0000256" key="2">
    <source>
        <dbReference type="ARBA" id="ARBA00022741"/>
    </source>
</evidence>
<evidence type="ECO:0000256" key="6">
    <source>
        <dbReference type="SAM" id="MobiDB-lite"/>
    </source>
</evidence>
<evidence type="ECO:0000313" key="8">
    <source>
        <dbReference type="EMBL" id="MEU8137312.1"/>
    </source>
</evidence>
<dbReference type="PANTHER" id="PTHR43289">
    <property type="entry name" value="MITOGEN-ACTIVATED PROTEIN KINASE KINASE KINASE 20-RELATED"/>
    <property type="match status" value="1"/>
</dbReference>
<dbReference type="PROSITE" id="PS00107">
    <property type="entry name" value="PROTEIN_KINASE_ATP"/>
    <property type="match status" value="1"/>
</dbReference>
<dbReference type="Gene3D" id="1.10.510.10">
    <property type="entry name" value="Transferase(Phosphotransferase) domain 1"/>
    <property type="match status" value="1"/>
</dbReference>
<dbReference type="SUPFAM" id="SSF56112">
    <property type="entry name" value="Protein kinase-like (PK-like)"/>
    <property type="match status" value="1"/>
</dbReference>
<evidence type="ECO:0000256" key="3">
    <source>
        <dbReference type="ARBA" id="ARBA00022777"/>
    </source>
</evidence>
<keyword evidence="1" id="KW-0808">Transferase</keyword>
<evidence type="ECO:0000256" key="1">
    <source>
        <dbReference type="ARBA" id="ARBA00022679"/>
    </source>
</evidence>
<dbReference type="InterPro" id="IPR017441">
    <property type="entry name" value="Protein_kinase_ATP_BS"/>
</dbReference>
<feature type="compositionally biased region" description="Pro residues" evidence="6">
    <location>
        <begin position="399"/>
        <end position="409"/>
    </location>
</feature>
<feature type="region of interest" description="Disordered" evidence="6">
    <location>
        <begin position="342"/>
        <end position="361"/>
    </location>
</feature>
<dbReference type="Pfam" id="PF00069">
    <property type="entry name" value="Pkinase"/>
    <property type="match status" value="1"/>
</dbReference>
<evidence type="ECO:0000313" key="9">
    <source>
        <dbReference type="Proteomes" id="UP001551482"/>
    </source>
</evidence>
<dbReference type="InterPro" id="IPR000719">
    <property type="entry name" value="Prot_kinase_dom"/>
</dbReference>
<evidence type="ECO:0000259" key="7">
    <source>
        <dbReference type="PROSITE" id="PS50011"/>
    </source>
</evidence>
<feature type="domain" description="Protein kinase" evidence="7">
    <location>
        <begin position="15"/>
        <end position="277"/>
    </location>
</feature>
<dbReference type="PANTHER" id="PTHR43289:SF34">
    <property type="entry name" value="SERINE_THREONINE-PROTEIN KINASE YBDM-RELATED"/>
    <property type="match status" value="1"/>
</dbReference>
<keyword evidence="2 5" id="KW-0547">Nucleotide-binding</keyword>
<keyword evidence="4 5" id="KW-0067">ATP-binding</keyword>
<dbReference type="Gene3D" id="2.40.10.480">
    <property type="match status" value="1"/>
</dbReference>
<dbReference type="Gene3D" id="2.130.10.10">
    <property type="entry name" value="YVTN repeat-like/Quinoprotein amine dehydrogenase"/>
    <property type="match status" value="2"/>
</dbReference>
<dbReference type="Gene3D" id="3.30.200.20">
    <property type="entry name" value="Phosphorylase Kinase, domain 1"/>
    <property type="match status" value="1"/>
</dbReference>
<dbReference type="Pfam" id="PF13360">
    <property type="entry name" value="PQQ_2"/>
    <property type="match status" value="1"/>
</dbReference>
<proteinExistence type="predicted"/>
<dbReference type="SMART" id="SM00564">
    <property type="entry name" value="PQQ"/>
    <property type="match status" value="6"/>
</dbReference>
<name>A0ABV3DNH7_9ACTN</name>
<organism evidence="8 9">
    <name type="scientific">Streptodolium elevatio</name>
    <dbReference type="NCBI Taxonomy" id="3157996"/>
    <lineage>
        <taxon>Bacteria</taxon>
        <taxon>Bacillati</taxon>
        <taxon>Actinomycetota</taxon>
        <taxon>Actinomycetes</taxon>
        <taxon>Kitasatosporales</taxon>
        <taxon>Streptomycetaceae</taxon>
        <taxon>Streptodolium</taxon>
    </lineage>
</organism>
<dbReference type="PROSITE" id="PS50011">
    <property type="entry name" value="PROTEIN_KINASE_DOM"/>
    <property type="match status" value="1"/>
</dbReference>
<dbReference type="Proteomes" id="UP001551482">
    <property type="component" value="Unassembled WGS sequence"/>
</dbReference>
<keyword evidence="3" id="KW-0418">Kinase</keyword>
<dbReference type="InterPro" id="IPR018391">
    <property type="entry name" value="PQQ_b-propeller_rpt"/>
</dbReference>
<dbReference type="SUPFAM" id="SSF50998">
    <property type="entry name" value="Quinoprotein alcohol dehydrogenase-like"/>
    <property type="match status" value="1"/>
</dbReference>
<dbReference type="InterPro" id="IPR002372">
    <property type="entry name" value="PQQ_rpt_dom"/>
</dbReference>
<feature type="binding site" evidence="5">
    <location>
        <position position="44"/>
    </location>
    <ligand>
        <name>ATP</name>
        <dbReference type="ChEBI" id="CHEBI:30616"/>
    </ligand>
</feature>
<gene>
    <name evidence="8" type="ORF">AB0C36_27840</name>
</gene>
<dbReference type="InterPro" id="IPR015943">
    <property type="entry name" value="WD40/YVTN_repeat-like_dom_sf"/>
</dbReference>
<feature type="region of interest" description="Disordered" evidence="6">
    <location>
        <begin position="370"/>
        <end position="425"/>
    </location>
</feature>
<dbReference type="EMBL" id="JBEZFP010000085">
    <property type="protein sequence ID" value="MEU8137312.1"/>
    <property type="molecule type" value="Genomic_DNA"/>
</dbReference>
<dbReference type="InterPro" id="IPR011009">
    <property type="entry name" value="Kinase-like_dom_sf"/>
</dbReference>